<dbReference type="EMBL" id="FXWG01000001">
    <property type="protein sequence ID" value="SMQ63192.1"/>
    <property type="molecule type" value="Genomic_DNA"/>
</dbReference>
<dbReference type="InterPro" id="IPR021109">
    <property type="entry name" value="Peptidase_aspartic_dom_sf"/>
</dbReference>
<organism evidence="2 3">
    <name type="scientific">Altererythrobacter xiamenensis</name>
    <dbReference type="NCBI Taxonomy" id="1316679"/>
    <lineage>
        <taxon>Bacteria</taxon>
        <taxon>Pseudomonadati</taxon>
        <taxon>Pseudomonadota</taxon>
        <taxon>Alphaproteobacteria</taxon>
        <taxon>Sphingomonadales</taxon>
        <taxon>Erythrobacteraceae</taxon>
        <taxon>Altererythrobacter</taxon>
    </lineage>
</organism>
<dbReference type="CDD" id="cd05483">
    <property type="entry name" value="retropepsin_like_bacteria"/>
    <property type="match status" value="1"/>
</dbReference>
<dbReference type="InterPro" id="IPR034122">
    <property type="entry name" value="Retropepsin-like_bacterial"/>
</dbReference>
<evidence type="ECO:0000313" key="2">
    <source>
        <dbReference type="EMBL" id="SMQ63192.1"/>
    </source>
</evidence>
<dbReference type="Pfam" id="PF13975">
    <property type="entry name" value="gag-asp_proteas"/>
    <property type="match status" value="1"/>
</dbReference>
<dbReference type="AlphaFoldDB" id="A0A1Y6ERR2"/>
<keyword evidence="1" id="KW-0732">Signal</keyword>
<dbReference type="Gene3D" id="2.40.70.10">
    <property type="entry name" value="Acid Proteases"/>
    <property type="match status" value="2"/>
</dbReference>
<evidence type="ECO:0000313" key="3">
    <source>
        <dbReference type="Proteomes" id="UP000194420"/>
    </source>
</evidence>
<reference evidence="3" key="1">
    <citation type="submission" date="2017-04" db="EMBL/GenBank/DDBJ databases">
        <authorList>
            <person name="Varghese N."/>
            <person name="Submissions S."/>
        </authorList>
    </citation>
    <scope>NUCLEOTIDE SEQUENCE [LARGE SCALE GENOMIC DNA]</scope>
</reference>
<dbReference type="GO" id="GO:0008233">
    <property type="term" value="F:peptidase activity"/>
    <property type="evidence" value="ECO:0007669"/>
    <property type="project" value="UniProtKB-KW"/>
</dbReference>
<dbReference type="Proteomes" id="UP000194420">
    <property type="component" value="Unassembled WGS sequence"/>
</dbReference>
<dbReference type="SUPFAM" id="SSF50630">
    <property type="entry name" value="Acid proteases"/>
    <property type="match status" value="2"/>
</dbReference>
<dbReference type="GO" id="GO:0006508">
    <property type="term" value="P:proteolysis"/>
    <property type="evidence" value="ECO:0007669"/>
    <property type="project" value="UniProtKB-KW"/>
</dbReference>
<dbReference type="OrthoDB" id="107347at2"/>
<gene>
    <name evidence="2" type="ORF">SAMN06297468_0818</name>
</gene>
<accession>A0A1Y6ERR2</accession>
<name>A0A1Y6ERR2_9SPHN</name>
<protein>
    <submittedName>
        <fullName evidence="2">Aspartyl protease</fullName>
    </submittedName>
</protein>
<proteinExistence type="predicted"/>
<keyword evidence="2" id="KW-0378">Hydrolase</keyword>
<keyword evidence="3" id="KW-1185">Reference proteome</keyword>
<evidence type="ECO:0000256" key="1">
    <source>
        <dbReference type="SAM" id="SignalP"/>
    </source>
</evidence>
<keyword evidence="2" id="KW-0645">Protease</keyword>
<feature type="signal peptide" evidence="1">
    <location>
        <begin position="1"/>
        <end position="22"/>
    </location>
</feature>
<sequence length="309" mass="33872">MHTLWLSPALLAMLAGPLSDTADEQAIAPNLTDAQTEVLAIREDQHNRYTVPVTIDGAGPFHFMIDTGSQGTAITDAVHAQLSLAPAGTATVVGTASRKQVNLVEVESLGLGFRTIYDIEAPVLMKDHVGADGIIGLDTLQDLRVLIDFREESIAIADTHEKVSRRGYEIVVLAREKLGQLLISNAVVEGVKATLIIDTGAQGSIGNMALRDRVRQRREHEILTTDVNGVSMIGNFTFARSVTIQNMELSNIPITYADTPAFEALGLTDEPVLMLGMRQLRLFDRIAIDFSRRRVLFDLPKQNRSRGRY</sequence>
<dbReference type="Pfam" id="PF13650">
    <property type="entry name" value="Asp_protease_2"/>
    <property type="match status" value="1"/>
</dbReference>
<feature type="chain" id="PRO_5013277858" evidence="1">
    <location>
        <begin position="23"/>
        <end position="309"/>
    </location>
</feature>